<organism evidence="2 3">
    <name type="scientific">Trichogramma brassicae</name>
    <dbReference type="NCBI Taxonomy" id="86971"/>
    <lineage>
        <taxon>Eukaryota</taxon>
        <taxon>Metazoa</taxon>
        <taxon>Ecdysozoa</taxon>
        <taxon>Arthropoda</taxon>
        <taxon>Hexapoda</taxon>
        <taxon>Insecta</taxon>
        <taxon>Pterygota</taxon>
        <taxon>Neoptera</taxon>
        <taxon>Endopterygota</taxon>
        <taxon>Hymenoptera</taxon>
        <taxon>Apocrita</taxon>
        <taxon>Proctotrupomorpha</taxon>
        <taxon>Chalcidoidea</taxon>
        <taxon>Trichogrammatidae</taxon>
        <taxon>Trichogramma</taxon>
    </lineage>
</organism>
<gene>
    <name evidence="2" type="ORF">TBRA_LOCUS9345</name>
</gene>
<accession>A0A6H5II77</accession>
<feature type="region of interest" description="Disordered" evidence="1">
    <location>
        <begin position="131"/>
        <end position="162"/>
    </location>
</feature>
<dbReference type="GO" id="GO:0071897">
    <property type="term" value="P:DNA biosynthetic process"/>
    <property type="evidence" value="ECO:0007669"/>
    <property type="project" value="UniProtKB-ARBA"/>
</dbReference>
<proteinExistence type="predicted"/>
<keyword evidence="3" id="KW-1185">Reference proteome</keyword>
<dbReference type="PANTHER" id="PTHR47331">
    <property type="entry name" value="PHD-TYPE DOMAIN-CONTAINING PROTEIN"/>
    <property type="match status" value="1"/>
</dbReference>
<dbReference type="Proteomes" id="UP000479190">
    <property type="component" value="Unassembled WGS sequence"/>
</dbReference>
<protein>
    <recommendedName>
        <fullName evidence="4">Reverse transcriptase domain-containing protein</fullName>
    </recommendedName>
</protein>
<sequence length="230" mass="26395">MIDSNQMRKVDIPPKDYGSHYFLPHHAVVKESSTTTRVRTVFNASARNAAGQSLNEHHMTWLNLLPQLVLVLAHWHCYPIAFVADVSKMYLQVRLHSEDWKLQSILWRLHIDARKRHTGLRVVHRKLRLDQHTTAQRQRPKSRDAPIPAVTYTPTPKAELAQRRRDKAAKARALLRPPDAIEDIFASGQPVSDAEYNAWKANLLSRGRPWAYRNGPTAKEDIRNRRGASG</sequence>
<evidence type="ECO:0008006" key="4">
    <source>
        <dbReference type="Google" id="ProtNLM"/>
    </source>
</evidence>
<evidence type="ECO:0000256" key="1">
    <source>
        <dbReference type="SAM" id="MobiDB-lite"/>
    </source>
</evidence>
<dbReference type="AlphaFoldDB" id="A0A6H5II77"/>
<dbReference type="SUPFAM" id="SSF56672">
    <property type="entry name" value="DNA/RNA polymerases"/>
    <property type="match status" value="1"/>
</dbReference>
<reference evidence="2 3" key="1">
    <citation type="submission" date="2020-02" db="EMBL/GenBank/DDBJ databases">
        <authorList>
            <person name="Ferguson B K."/>
        </authorList>
    </citation>
    <scope>NUCLEOTIDE SEQUENCE [LARGE SCALE GENOMIC DNA]</scope>
</reference>
<evidence type="ECO:0000313" key="2">
    <source>
        <dbReference type="EMBL" id="CAB0037518.1"/>
    </source>
</evidence>
<dbReference type="InterPro" id="IPR043502">
    <property type="entry name" value="DNA/RNA_pol_sf"/>
</dbReference>
<name>A0A6H5II77_9HYME</name>
<dbReference type="OrthoDB" id="416987at2759"/>
<evidence type="ECO:0000313" key="3">
    <source>
        <dbReference type="Proteomes" id="UP000479190"/>
    </source>
</evidence>
<feature type="region of interest" description="Disordered" evidence="1">
    <location>
        <begin position="209"/>
        <end position="230"/>
    </location>
</feature>
<dbReference type="EMBL" id="CADCXV010000859">
    <property type="protein sequence ID" value="CAB0037518.1"/>
    <property type="molecule type" value="Genomic_DNA"/>
</dbReference>